<accession>A0ACC3BWJ8</accession>
<proteinExistence type="predicted"/>
<keyword evidence="2" id="KW-1185">Reference proteome</keyword>
<dbReference type="Proteomes" id="UP000798662">
    <property type="component" value="Chromosome 1"/>
</dbReference>
<protein>
    <submittedName>
        <fullName evidence="1">Uncharacterized protein</fullName>
    </submittedName>
</protein>
<evidence type="ECO:0000313" key="2">
    <source>
        <dbReference type="Proteomes" id="UP000798662"/>
    </source>
</evidence>
<name>A0ACC3BWJ8_PYRYE</name>
<sequence length="377" mass="39586">MSCATLRGAQPYCAVQNSTLQYVCIPKSNVCSSPALCPPSPPPLPPVPTPRPYPIAPRPRPTRGGPPGRHAATETRPCPTAAGCPPPPPPHAAGVRAPRQLHRVYWCGRQCRRAHAAPPVWPPDRPAGGHHSATAAPSAMPPLPAASALPLAPPWRRCAAAPPYQPPNWRRRRGTAGVGRHALPPVPPSLISSRRPGGGGEGHPASHGRSTGEGCRGPAQHCLSPVKIFFLSRTDWWGVWPAEAPPAAARRHAPAAAYGGAARAPSAALPPPPPPPPPPPSQTGGGDVCRRARRRRHHHPPRTGWPAQRPPPSTCTRTVTKENREENTLWRRAEVCCPCEAVPPGVRGRRQGRGVPPACVTAASASAGGGKRICAAS</sequence>
<gene>
    <name evidence="1" type="ORF">I4F81_004878</name>
</gene>
<evidence type="ECO:0000313" key="1">
    <source>
        <dbReference type="EMBL" id="KAK1862304.1"/>
    </source>
</evidence>
<organism evidence="1 2">
    <name type="scientific">Pyropia yezoensis</name>
    <name type="common">Susabi-nori</name>
    <name type="synonym">Porphyra yezoensis</name>
    <dbReference type="NCBI Taxonomy" id="2788"/>
    <lineage>
        <taxon>Eukaryota</taxon>
        <taxon>Rhodophyta</taxon>
        <taxon>Bangiophyceae</taxon>
        <taxon>Bangiales</taxon>
        <taxon>Bangiaceae</taxon>
        <taxon>Pyropia</taxon>
    </lineage>
</organism>
<comment type="caution">
    <text evidence="1">The sequence shown here is derived from an EMBL/GenBank/DDBJ whole genome shotgun (WGS) entry which is preliminary data.</text>
</comment>
<dbReference type="EMBL" id="CM020618">
    <property type="protein sequence ID" value="KAK1862304.1"/>
    <property type="molecule type" value="Genomic_DNA"/>
</dbReference>
<reference evidence="1" key="1">
    <citation type="submission" date="2019-11" db="EMBL/GenBank/DDBJ databases">
        <title>Nori genome reveals adaptations in red seaweeds to the harsh intertidal environment.</title>
        <authorList>
            <person name="Wang D."/>
            <person name="Mao Y."/>
        </authorList>
    </citation>
    <scope>NUCLEOTIDE SEQUENCE</scope>
    <source>
        <tissue evidence="1">Gametophyte</tissue>
    </source>
</reference>